<keyword evidence="1" id="KW-0812">Transmembrane</keyword>
<evidence type="ECO:0000256" key="1">
    <source>
        <dbReference type="SAM" id="Phobius"/>
    </source>
</evidence>
<protein>
    <recommendedName>
        <fullName evidence="4">G-protein coupled receptors family 1 profile domain-containing protein</fullName>
    </recommendedName>
</protein>
<keyword evidence="1" id="KW-1133">Transmembrane helix</keyword>
<accession>A0ABY2UYD8</accession>
<evidence type="ECO:0000313" key="2">
    <source>
        <dbReference type="EMBL" id="TLP67869.1"/>
    </source>
</evidence>
<keyword evidence="1" id="KW-0472">Membrane</keyword>
<dbReference type="EMBL" id="VAUA01000002">
    <property type="protein sequence ID" value="TLP67869.1"/>
    <property type="molecule type" value="Genomic_DNA"/>
</dbReference>
<sequence length="87" mass="9778">MIAIIALCLYPAYLVYWASSFADEHGCKLHEGFVNPCVVNAHDYGEQLYNSFASGWFMIITVPVATVTLLVLLKSSLLSIFRALRRH</sequence>
<evidence type="ECO:0008006" key="4">
    <source>
        <dbReference type="Google" id="ProtNLM"/>
    </source>
</evidence>
<keyword evidence="3" id="KW-1185">Reference proteome</keyword>
<feature type="transmembrane region" description="Helical" evidence="1">
    <location>
        <begin position="56"/>
        <end position="81"/>
    </location>
</feature>
<reference evidence="2 3" key="1">
    <citation type="submission" date="2019-05" db="EMBL/GenBank/DDBJ databases">
        <title>Draft genome sequence of Pelagicola sp. DSW4-44.</title>
        <authorList>
            <person name="Oh J."/>
        </authorList>
    </citation>
    <scope>NUCLEOTIDE SEQUENCE [LARGE SCALE GENOMIC DNA]</scope>
    <source>
        <strain evidence="2 3">DSW4-44</strain>
    </source>
</reference>
<organism evidence="2 3">
    <name type="scientific">Parasedimentitalea maritima</name>
    <dbReference type="NCBI Taxonomy" id="2578117"/>
    <lineage>
        <taxon>Bacteria</taxon>
        <taxon>Pseudomonadati</taxon>
        <taxon>Pseudomonadota</taxon>
        <taxon>Alphaproteobacteria</taxon>
        <taxon>Rhodobacterales</taxon>
        <taxon>Paracoccaceae</taxon>
        <taxon>Parasedimentitalea</taxon>
    </lineage>
</organism>
<evidence type="ECO:0000313" key="3">
    <source>
        <dbReference type="Proteomes" id="UP000305041"/>
    </source>
</evidence>
<name>A0ABY2UYD8_9RHOB</name>
<dbReference type="Proteomes" id="UP000305041">
    <property type="component" value="Unassembled WGS sequence"/>
</dbReference>
<dbReference type="RefSeq" id="WP_138161898.1">
    <property type="nucleotide sequence ID" value="NZ_VAUA01000002.1"/>
</dbReference>
<gene>
    <name evidence="2" type="ORF">FEE96_04895</name>
</gene>
<proteinExistence type="predicted"/>
<comment type="caution">
    <text evidence="2">The sequence shown here is derived from an EMBL/GenBank/DDBJ whole genome shotgun (WGS) entry which is preliminary data.</text>
</comment>